<evidence type="ECO:0000256" key="8">
    <source>
        <dbReference type="SAM" id="Phobius"/>
    </source>
</evidence>
<dbReference type="PRINTS" id="PR00783">
    <property type="entry name" value="MINTRINSICP"/>
</dbReference>
<evidence type="ECO:0000256" key="6">
    <source>
        <dbReference type="RuleBase" id="RU000477"/>
    </source>
</evidence>
<keyword evidence="4 8" id="KW-1133">Transmembrane helix</keyword>
<evidence type="ECO:0000313" key="10">
    <source>
        <dbReference type="Proteomes" id="UP001281410"/>
    </source>
</evidence>
<dbReference type="Proteomes" id="UP001281410">
    <property type="component" value="Unassembled WGS sequence"/>
</dbReference>
<proteinExistence type="inferred from homology"/>
<dbReference type="CDD" id="cd00333">
    <property type="entry name" value="MIP"/>
    <property type="match status" value="1"/>
</dbReference>
<accession>A0AAD9ZQK6</accession>
<reference evidence="9" key="1">
    <citation type="journal article" date="2023" name="Plant J.">
        <title>Genome sequences and population genomics provide insights into the demographic history, inbreeding, and mutation load of two 'living fossil' tree species of Dipteronia.</title>
        <authorList>
            <person name="Feng Y."/>
            <person name="Comes H.P."/>
            <person name="Chen J."/>
            <person name="Zhu S."/>
            <person name="Lu R."/>
            <person name="Zhang X."/>
            <person name="Li P."/>
            <person name="Qiu J."/>
            <person name="Olsen K.M."/>
            <person name="Qiu Y."/>
        </authorList>
    </citation>
    <scope>NUCLEOTIDE SEQUENCE</scope>
    <source>
        <strain evidence="9">NBL</strain>
    </source>
</reference>
<name>A0AAD9ZQK6_9ROSI</name>
<dbReference type="InterPro" id="IPR034294">
    <property type="entry name" value="Aquaporin_transptr"/>
</dbReference>
<protein>
    <submittedName>
        <fullName evidence="9">Uncharacterized protein</fullName>
    </submittedName>
</protein>
<dbReference type="InterPro" id="IPR022357">
    <property type="entry name" value="MIP_CS"/>
</dbReference>
<dbReference type="PANTHER" id="PTHR45724:SF16">
    <property type="entry name" value="AQUAPORIN NIP2-1"/>
    <property type="match status" value="1"/>
</dbReference>
<evidence type="ECO:0000313" key="9">
    <source>
        <dbReference type="EMBL" id="KAK3188086.1"/>
    </source>
</evidence>
<feature type="transmembrane region" description="Helical" evidence="8">
    <location>
        <begin position="78"/>
        <end position="98"/>
    </location>
</feature>
<sequence>MATIVDPNINRQTERQHVSSIENPVSHNRQPSFFWEYFEQLYPRGFLRKAVAEIIATYLLVFVTCGSAALSASDERKVAKLGASVAGGLIVTVMIYAVGHISGAHMNPAVTLAFAAIRHFPWKQVPIYAAAQLTGSISAAFTLRVLLHPIEHIGTTSPAGTELQALIMEIVVTFSMMFITSAVATDSRAVGELAGVAVGSAVCITSILAGPVSGGSMNPARTIGPAIASSYYKGIWVYVVGPVTGTLMGAWSYRFIRDHDMSQPSLSCKLHQVKNSDSQVPDNDPLDVL</sequence>
<comment type="subcellular location">
    <subcellularLocation>
        <location evidence="1">Membrane</location>
        <topology evidence="1">Multi-pass membrane protein</topology>
    </subcellularLocation>
</comment>
<keyword evidence="3 6" id="KW-0812">Transmembrane</keyword>
<evidence type="ECO:0000256" key="3">
    <source>
        <dbReference type="ARBA" id="ARBA00022692"/>
    </source>
</evidence>
<keyword evidence="10" id="KW-1185">Reference proteome</keyword>
<feature type="transmembrane region" description="Helical" evidence="8">
    <location>
        <begin position="166"/>
        <end position="184"/>
    </location>
</feature>
<dbReference type="PANTHER" id="PTHR45724">
    <property type="entry name" value="AQUAPORIN NIP2-1"/>
    <property type="match status" value="1"/>
</dbReference>
<comment type="caution">
    <text evidence="9">The sequence shown here is derived from an EMBL/GenBank/DDBJ whole genome shotgun (WGS) entry which is preliminary data.</text>
</comment>
<dbReference type="SUPFAM" id="SSF81338">
    <property type="entry name" value="Aquaporin-like"/>
    <property type="match status" value="1"/>
</dbReference>
<feature type="transmembrane region" description="Helical" evidence="8">
    <location>
        <begin position="196"/>
        <end position="215"/>
    </location>
</feature>
<dbReference type="InterPro" id="IPR000425">
    <property type="entry name" value="MIP"/>
</dbReference>
<dbReference type="Gene3D" id="1.20.1080.10">
    <property type="entry name" value="Glycerol uptake facilitator protein"/>
    <property type="match status" value="1"/>
</dbReference>
<dbReference type="Pfam" id="PF00230">
    <property type="entry name" value="MIP"/>
    <property type="match status" value="1"/>
</dbReference>
<feature type="transmembrane region" description="Helical" evidence="8">
    <location>
        <begin position="127"/>
        <end position="146"/>
    </location>
</feature>
<evidence type="ECO:0000256" key="4">
    <source>
        <dbReference type="ARBA" id="ARBA00022989"/>
    </source>
</evidence>
<dbReference type="AlphaFoldDB" id="A0AAD9ZQK6"/>
<organism evidence="9 10">
    <name type="scientific">Dipteronia sinensis</name>
    <dbReference type="NCBI Taxonomy" id="43782"/>
    <lineage>
        <taxon>Eukaryota</taxon>
        <taxon>Viridiplantae</taxon>
        <taxon>Streptophyta</taxon>
        <taxon>Embryophyta</taxon>
        <taxon>Tracheophyta</taxon>
        <taxon>Spermatophyta</taxon>
        <taxon>Magnoliopsida</taxon>
        <taxon>eudicotyledons</taxon>
        <taxon>Gunneridae</taxon>
        <taxon>Pentapetalae</taxon>
        <taxon>rosids</taxon>
        <taxon>malvids</taxon>
        <taxon>Sapindales</taxon>
        <taxon>Sapindaceae</taxon>
        <taxon>Hippocastanoideae</taxon>
        <taxon>Acereae</taxon>
        <taxon>Dipteronia</taxon>
    </lineage>
</organism>
<feature type="transmembrane region" description="Helical" evidence="8">
    <location>
        <begin position="50"/>
        <end position="72"/>
    </location>
</feature>
<evidence type="ECO:0000256" key="5">
    <source>
        <dbReference type="ARBA" id="ARBA00023136"/>
    </source>
</evidence>
<dbReference type="InterPro" id="IPR023271">
    <property type="entry name" value="Aquaporin-like"/>
</dbReference>
<dbReference type="GO" id="GO:0015267">
    <property type="term" value="F:channel activity"/>
    <property type="evidence" value="ECO:0007669"/>
    <property type="project" value="InterPro"/>
</dbReference>
<evidence type="ECO:0000256" key="7">
    <source>
        <dbReference type="SAM" id="MobiDB-lite"/>
    </source>
</evidence>
<dbReference type="GO" id="GO:0016020">
    <property type="term" value="C:membrane"/>
    <property type="evidence" value="ECO:0007669"/>
    <property type="project" value="UniProtKB-SubCell"/>
</dbReference>
<keyword evidence="5 8" id="KW-0472">Membrane</keyword>
<dbReference type="EMBL" id="JANJYJ010000009">
    <property type="protein sequence ID" value="KAK3188086.1"/>
    <property type="molecule type" value="Genomic_DNA"/>
</dbReference>
<evidence type="ECO:0000256" key="2">
    <source>
        <dbReference type="ARBA" id="ARBA00022448"/>
    </source>
</evidence>
<feature type="transmembrane region" description="Helical" evidence="8">
    <location>
        <begin position="235"/>
        <end position="256"/>
    </location>
</feature>
<gene>
    <name evidence="9" type="ORF">Dsin_027647</name>
</gene>
<keyword evidence="2 6" id="KW-0813">Transport</keyword>
<evidence type="ECO:0000256" key="1">
    <source>
        <dbReference type="ARBA" id="ARBA00004141"/>
    </source>
</evidence>
<comment type="similarity">
    <text evidence="6">Belongs to the MIP/aquaporin (TC 1.A.8) family.</text>
</comment>
<dbReference type="PROSITE" id="PS00221">
    <property type="entry name" value="MIP"/>
    <property type="match status" value="1"/>
</dbReference>
<feature type="region of interest" description="Disordered" evidence="7">
    <location>
        <begin position="1"/>
        <end position="21"/>
    </location>
</feature>